<comment type="caution">
    <text evidence="1">The sequence shown here is derived from an EMBL/GenBank/DDBJ whole genome shotgun (WGS) entry which is preliminary data.</text>
</comment>
<name>A0A7X2HQ83_RALPI</name>
<organism evidence="1 2">
    <name type="scientific">Ralstonia pickettii</name>
    <name type="common">Burkholderia pickettii</name>
    <dbReference type="NCBI Taxonomy" id="329"/>
    <lineage>
        <taxon>Bacteria</taxon>
        <taxon>Pseudomonadati</taxon>
        <taxon>Pseudomonadota</taxon>
        <taxon>Betaproteobacteria</taxon>
        <taxon>Burkholderiales</taxon>
        <taxon>Burkholderiaceae</taxon>
        <taxon>Ralstonia</taxon>
    </lineage>
</organism>
<accession>A0A7X2HQ83</accession>
<dbReference type="AlphaFoldDB" id="A0A7X2HQ83"/>
<gene>
    <name evidence="1" type="ORF">GJQ57_18690</name>
</gene>
<evidence type="ECO:0000313" key="1">
    <source>
        <dbReference type="EMBL" id="MRT00675.1"/>
    </source>
</evidence>
<dbReference type="InterPro" id="IPR011989">
    <property type="entry name" value="ARM-like"/>
</dbReference>
<sequence length="69" mass="7037">MASEADALRRLIQILDTPVGAALRVAAIEGLGIAGGDVARATLIRVLDQPASAEVHAAAARALGRATHR</sequence>
<evidence type="ECO:0000313" key="2">
    <source>
        <dbReference type="Proteomes" id="UP000441032"/>
    </source>
</evidence>
<proteinExistence type="predicted"/>
<evidence type="ECO:0008006" key="3">
    <source>
        <dbReference type="Google" id="ProtNLM"/>
    </source>
</evidence>
<dbReference type="EMBL" id="WJYN01000007">
    <property type="protein sequence ID" value="MRT00675.1"/>
    <property type="molecule type" value="Genomic_DNA"/>
</dbReference>
<dbReference type="Gene3D" id="1.25.10.10">
    <property type="entry name" value="Leucine-rich Repeat Variant"/>
    <property type="match status" value="1"/>
</dbReference>
<reference evidence="1 2" key="1">
    <citation type="submission" date="2019-11" db="EMBL/GenBank/DDBJ databases">
        <title>Phenotypic characterization of an OXA-22 and OXA-60 co-producing Ralstonia pickettii clinical strain.</title>
        <authorList>
            <person name="He F."/>
        </authorList>
    </citation>
    <scope>NUCLEOTIDE SEQUENCE [LARGE SCALE GENOMIC DNA]</scope>
    <source>
        <strain evidence="1 2">PSLESD1</strain>
    </source>
</reference>
<dbReference type="Proteomes" id="UP000441032">
    <property type="component" value="Unassembled WGS sequence"/>
</dbReference>
<protein>
    <recommendedName>
        <fullName evidence="3">HEAT repeat domain-containing protein</fullName>
    </recommendedName>
</protein>